<name>A0A921RJP6_SORBI</name>
<organism evidence="2 3">
    <name type="scientific">Sorghum bicolor</name>
    <name type="common">Sorghum</name>
    <name type="synonym">Sorghum vulgare</name>
    <dbReference type="NCBI Taxonomy" id="4558"/>
    <lineage>
        <taxon>Eukaryota</taxon>
        <taxon>Viridiplantae</taxon>
        <taxon>Streptophyta</taxon>
        <taxon>Embryophyta</taxon>
        <taxon>Tracheophyta</taxon>
        <taxon>Spermatophyta</taxon>
        <taxon>Magnoliopsida</taxon>
        <taxon>Liliopsida</taxon>
        <taxon>Poales</taxon>
        <taxon>Poaceae</taxon>
        <taxon>PACMAD clade</taxon>
        <taxon>Panicoideae</taxon>
        <taxon>Andropogonodae</taxon>
        <taxon>Andropogoneae</taxon>
        <taxon>Sorghinae</taxon>
        <taxon>Sorghum</taxon>
    </lineage>
</organism>
<keyword evidence="1" id="KW-0812">Transmembrane</keyword>
<evidence type="ECO:0000256" key="1">
    <source>
        <dbReference type="SAM" id="Phobius"/>
    </source>
</evidence>
<dbReference type="EMBL" id="CM027682">
    <property type="protein sequence ID" value="KAG0540345.1"/>
    <property type="molecule type" value="Genomic_DNA"/>
</dbReference>
<evidence type="ECO:0000313" key="2">
    <source>
        <dbReference type="EMBL" id="KAG0540345.1"/>
    </source>
</evidence>
<keyword evidence="1" id="KW-1133">Transmembrane helix</keyword>
<gene>
    <name evidence="2" type="ORF">BDA96_03G400600</name>
</gene>
<protein>
    <submittedName>
        <fullName evidence="2">Uncharacterized protein</fullName>
    </submittedName>
</protein>
<dbReference type="Proteomes" id="UP000807115">
    <property type="component" value="Chromosome 3"/>
</dbReference>
<reference evidence="2" key="2">
    <citation type="submission" date="2020-10" db="EMBL/GenBank/DDBJ databases">
        <authorList>
            <person name="Cooper E.A."/>
            <person name="Brenton Z.W."/>
            <person name="Flinn B.S."/>
            <person name="Jenkins J."/>
            <person name="Shu S."/>
            <person name="Flowers D."/>
            <person name="Luo F."/>
            <person name="Wang Y."/>
            <person name="Xia P."/>
            <person name="Barry K."/>
            <person name="Daum C."/>
            <person name="Lipzen A."/>
            <person name="Yoshinaga Y."/>
            <person name="Schmutz J."/>
            <person name="Saski C."/>
            <person name="Vermerris W."/>
            <person name="Kresovich S."/>
        </authorList>
    </citation>
    <scope>NUCLEOTIDE SEQUENCE</scope>
</reference>
<comment type="caution">
    <text evidence="2">The sequence shown here is derived from an EMBL/GenBank/DDBJ whole genome shotgun (WGS) entry which is preliminary data.</text>
</comment>
<proteinExistence type="predicted"/>
<accession>A0A921RJP6</accession>
<reference evidence="2" key="1">
    <citation type="journal article" date="2019" name="BMC Genomics">
        <title>A new reference genome for Sorghum bicolor reveals high levels of sequence similarity between sweet and grain genotypes: implications for the genetics of sugar metabolism.</title>
        <authorList>
            <person name="Cooper E.A."/>
            <person name="Brenton Z.W."/>
            <person name="Flinn B.S."/>
            <person name="Jenkins J."/>
            <person name="Shu S."/>
            <person name="Flowers D."/>
            <person name="Luo F."/>
            <person name="Wang Y."/>
            <person name="Xia P."/>
            <person name="Barry K."/>
            <person name="Daum C."/>
            <person name="Lipzen A."/>
            <person name="Yoshinaga Y."/>
            <person name="Schmutz J."/>
            <person name="Saski C."/>
            <person name="Vermerris W."/>
            <person name="Kresovich S."/>
        </authorList>
    </citation>
    <scope>NUCLEOTIDE SEQUENCE</scope>
</reference>
<sequence length="77" mass="9255">MRARMKFSGWYAIRPVLACLTVWYSYKRLHVLECLVYSYKKTSRWQDQSTAGWTWICGRAYDTSAFMRPDIKITFFP</sequence>
<evidence type="ECO:0000313" key="3">
    <source>
        <dbReference type="Proteomes" id="UP000807115"/>
    </source>
</evidence>
<feature type="transmembrane region" description="Helical" evidence="1">
    <location>
        <begin position="7"/>
        <end position="26"/>
    </location>
</feature>
<dbReference type="AlphaFoldDB" id="A0A921RJP6"/>
<keyword evidence="1" id="KW-0472">Membrane</keyword>